<keyword evidence="6" id="KW-1185">Reference proteome</keyword>
<keyword evidence="2" id="KW-1133">Transmembrane helix</keyword>
<reference evidence="3" key="2">
    <citation type="submission" date="2006-01" db="EMBL/GenBank/DDBJ databases">
        <authorList>
            <person name="Genoscope"/>
        </authorList>
    </citation>
    <scope>NUCLEOTIDE SEQUENCE</scope>
</reference>
<reference evidence="5" key="3">
    <citation type="submission" date="2017-10" db="EMBL/GenBank/DDBJ databases">
        <authorList>
            <person name="Banno H."/>
            <person name="Chua N.-H."/>
        </authorList>
    </citation>
    <scope>NUCLEOTIDE SEQUENCE [LARGE SCALE GENOMIC DNA]</scope>
    <source>
        <strain evidence="5">Kuenenia_mbr1_ru-nijmegen</strain>
    </source>
</reference>
<sequence>MGNEQAKAKGFSVNAKTLIIILLFINIAFAAKMISKYYSMKDLGYRREKTFKEETTKRVMKAFASVEEANALVNEIKQQKEAAENAAKLLAQRELDLKRKNEEMNDAIAFLEAEKAKLQGEIWALEDQLSLARQTISDMRSGK</sequence>
<evidence type="ECO:0000313" key="4">
    <source>
        <dbReference type="EMBL" id="QII10838.1"/>
    </source>
</evidence>
<dbReference type="EMBL" id="CP049055">
    <property type="protein sequence ID" value="QII10838.1"/>
    <property type="molecule type" value="Genomic_DNA"/>
</dbReference>
<evidence type="ECO:0000256" key="2">
    <source>
        <dbReference type="SAM" id="Phobius"/>
    </source>
</evidence>
<protein>
    <submittedName>
        <fullName evidence="3">Uncharacterized protein</fullName>
    </submittedName>
</protein>
<dbReference type="EMBL" id="LT934425">
    <property type="protein sequence ID" value="SOH03575.1"/>
    <property type="molecule type" value="Genomic_DNA"/>
</dbReference>
<reference evidence="4 7" key="5">
    <citation type="submission" date="2020-02" db="EMBL/GenBank/DDBJ databases">
        <title>Newly sequenced genome of strain CSTR1 showed variability in Candidatus Kuenenia stuttgartiensis genomes.</title>
        <authorList>
            <person name="Ding C."/>
            <person name="Adrian L."/>
        </authorList>
    </citation>
    <scope>NUCLEOTIDE SEQUENCE [LARGE SCALE GENOMIC DNA]</scope>
    <source>
        <strain evidence="4 7">CSTR1</strain>
    </source>
</reference>
<evidence type="ECO:0000256" key="1">
    <source>
        <dbReference type="SAM" id="Coils"/>
    </source>
</evidence>
<feature type="coiled-coil region" evidence="1">
    <location>
        <begin position="66"/>
        <end position="135"/>
    </location>
</feature>
<dbReference type="AlphaFoldDB" id="Q1Q1C8"/>
<proteinExistence type="predicted"/>
<dbReference type="Proteomes" id="UP000501926">
    <property type="component" value="Chromosome"/>
</dbReference>
<dbReference type="RefSeq" id="WP_099324388.1">
    <property type="nucleotide sequence ID" value="NZ_CP049055.1"/>
</dbReference>
<dbReference type="KEGG" id="kst:KSMBR1_1072"/>
<evidence type="ECO:0000313" key="7">
    <source>
        <dbReference type="Proteomes" id="UP000501926"/>
    </source>
</evidence>
<dbReference type="OrthoDB" id="276578at2"/>
<dbReference type="Proteomes" id="UP000221734">
    <property type="component" value="Chromosome Kuenenia_stuttgartiensis_MBR1"/>
</dbReference>
<dbReference type="EMBL" id="CT573071">
    <property type="protein sequence ID" value="CAJ73810.1"/>
    <property type="molecule type" value="Genomic_DNA"/>
</dbReference>
<keyword evidence="1" id="KW-0175">Coiled coil</keyword>
<keyword evidence="2" id="KW-0812">Transmembrane</keyword>
<name>Q1Q1C8_KUEST</name>
<evidence type="ECO:0000313" key="5">
    <source>
        <dbReference type="EMBL" id="SOH03575.1"/>
    </source>
</evidence>
<accession>Q1Q1C8</accession>
<evidence type="ECO:0000313" key="6">
    <source>
        <dbReference type="Proteomes" id="UP000221734"/>
    </source>
</evidence>
<evidence type="ECO:0000313" key="3">
    <source>
        <dbReference type="EMBL" id="CAJ73810.1"/>
    </source>
</evidence>
<gene>
    <name evidence="4" type="ORF">KsCSTR_14590</name>
    <name evidence="5" type="ORF">KSMBR1_1072</name>
    <name evidence="3" type="ORF">kuste3054</name>
</gene>
<reference evidence="6" key="4">
    <citation type="submission" date="2017-10" db="EMBL/GenBank/DDBJ databases">
        <authorList>
            <person name="Frank J."/>
        </authorList>
    </citation>
    <scope>NUCLEOTIDE SEQUENCE [LARGE SCALE GENOMIC DNA]</scope>
</reference>
<reference evidence="3" key="1">
    <citation type="journal article" date="2006" name="Nature">
        <title>Deciphering the evolution and metabolism of an anammox bacterium from a community genome.</title>
        <authorList>
            <person name="Strous M."/>
            <person name="Pelletier E."/>
            <person name="Mangenot S."/>
            <person name="Rattei T."/>
            <person name="Lehner A."/>
            <person name="Taylor M.W."/>
            <person name="Horn M."/>
            <person name="Daims H."/>
            <person name="Bartol-Mavel D."/>
            <person name="Wincker P."/>
            <person name="Barbe V."/>
            <person name="Fonknechten N."/>
            <person name="Vallenet D."/>
            <person name="Segurens B."/>
            <person name="Schenowitz-Truong C."/>
            <person name="Medigue C."/>
            <person name="Collingro A."/>
            <person name="Snel B."/>
            <person name="Dutilh B.E."/>
            <person name="OpDenCamp H.J.M."/>
            <person name="vanDerDrift C."/>
            <person name="Cirpus I."/>
            <person name="vanDePas-Schoonen K.T."/>
            <person name="Harhangi H.R."/>
            <person name="vanNiftrik L."/>
            <person name="Schmid M."/>
            <person name="Keltjens J."/>
            <person name="vanDeVossenberg J."/>
            <person name="Kartal B."/>
            <person name="Meier H."/>
            <person name="Frishman D."/>
            <person name="Huynen M.A."/>
            <person name="Mewes H."/>
            <person name="Weissenbach J."/>
            <person name="Jetten M.S.M."/>
            <person name="Wagner M."/>
            <person name="LePaslier D."/>
        </authorList>
    </citation>
    <scope>NUCLEOTIDE SEQUENCE</scope>
</reference>
<organism evidence="3">
    <name type="scientific">Kuenenia stuttgartiensis</name>
    <dbReference type="NCBI Taxonomy" id="174633"/>
    <lineage>
        <taxon>Bacteria</taxon>
        <taxon>Pseudomonadati</taxon>
        <taxon>Planctomycetota</taxon>
        <taxon>Candidatus Brocadiia</taxon>
        <taxon>Candidatus Brocadiales</taxon>
        <taxon>Candidatus Brocadiaceae</taxon>
        <taxon>Candidatus Kuenenia</taxon>
    </lineage>
</organism>
<feature type="transmembrane region" description="Helical" evidence="2">
    <location>
        <begin position="18"/>
        <end position="39"/>
    </location>
</feature>
<keyword evidence="2" id="KW-0472">Membrane</keyword>